<dbReference type="InterPro" id="IPR018146">
    <property type="entry name" value="Glyoxalase_1_CS"/>
</dbReference>
<sequence>MKLAKIDHVSVSVADIEKARDFYGRILGLTQIPRPDFSFEGIWYKLGDVMIHVIKTARDSKHVDRADISAQDAHLAFYVESIEEFENIIKKIEEEGLPWYELDHSPSGLRQLFFKDPDGHMIEIVTPDPSNPYYESVYLKYYV</sequence>
<keyword evidence="1" id="KW-0479">Metal-binding</keyword>
<dbReference type="InterPro" id="IPR004360">
    <property type="entry name" value="Glyas_Fos-R_dOase_dom"/>
</dbReference>
<dbReference type="PROSITE" id="PS51819">
    <property type="entry name" value="VOC"/>
    <property type="match status" value="1"/>
</dbReference>
<dbReference type="SUPFAM" id="SSF54593">
    <property type="entry name" value="Glyoxalase/Bleomycin resistance protein/Dihydroxybiphenyl dioxygenase"/>
    <property type="match status" value="1"/>
</dbReference>
<dbReference type="PANTHER" id="PTHR46142">
    <property type="match status" value="1"/>
</dbReference>
<dbReference type="PANTHER" id="PTHR46142:SF3">
    <property type="entry name" value="F18B13.24 PROTEIN"/>
    <property type="match status" value="1"/>
</dbReference>
<dbReference type="AlphaFoldDB" id="A0AAV4LB97"/>
<reference evidence="3" key="1">
    <citation type="journal article" date="2023" name="Int. J. Syst. Evol. Microbiol.">
        <title>Collibacillus ludicampi gen. nov., sp. nov., a new soil bacterium of the family Alicyclobacillaceae.</title>
        <authorList>
            <person name="Jojima T."/>
            <person name="Ioku Y."/>
            <person name="Fukuta Y."/>
            <person name="Shirasaka N."/>
            <person name="Matsumura Y."/>
            <person name="Mori M."/>
        </authorList>
    </citation>
    <scope>NUCLEOTIDE SEQUENCE</scope>
    <source>
        <strain evidence="3">TP075</strain>
    </source>
</reference>
<feature type="domain" description="VOC" evidence="2">
    <location>
        <begin position="5"/>
        <end position="127"/>
    </location>
</feature>
<dbReference type="Pfam" id="PF00903">
    <property type="entry name" value="Glyoxalase"/>
    <property type="match status" value="1"/>
</dbReference>
<dbReference type="RefSeq" id="WP_282198225.1">
    <property type="nucleotide sequence ID" value="NZ_BOQE01000001.1"/>
</dbReference>
<evidence type="ECO:0000313" key="3">
    <source>
        <dbReference type="EMBL" id="GIM44979.1"/>
    </source>
</evidence>
<dbReference type="GO" id="GO:0004462">
    <property type="term" value="F:lactoylglutathione lyase activity"/>
    <property type="evidence" value="ECO:0007669"/>
    <property type="project" value="InterPro"/>
</dbReference>
<evidence type="ECO:0000259" key="2">
    <source>
        <dbReference type="PROSITE" id="PS51819"/>
    </source>
</evidence>
<evidence type="ECO:0000256" key="1">
    <source>
        <dbReference type="ARBA" id="ARBA00022723"/>
    </source>
</evidence>
<proteinExistence type="predicted"/>
<dbReference type="InterPro" id="IPR029068">
    <property type="entry name" value="Glyas_Bleomycin-R_OHBP_Dase"/>
</dbReference>
<evidence type="ECO:0000313" key="4">
    <source>
        <dbReference type="Proteomes" id="UP001057291"/>
    </source>
</evidence>
<dbReference type="Gene3D" id="3.10.180.10">
    <property type="entry name" value="2,3-Dihydroxybiphenyl 1,2-Dioxygenase, domain 1"/>
    <property type="match status" value="1"/>
</dbReference>
<protein>
    <submittedName>
        <fullName evidence="3">Glyoxalase</fullName>
    </submittedName>
</protein>
<dbReference type="Proteomes" id="UP001057291">
    <property type="component" value="Unassembled WGS sequence"/>
</dbReference>
<dbReference type="PROSITE" id="PS00934">
    <property type="entry name" value="GLYOXALASE_I_1"/>
    <property type="match status" value="1"/>
</dbReference>
<name>A0AAV4LB97_9BACL</name>
<accession>A0AAV4LB97</accession>
<dbReference type="InterPro" id="IPR037523">
    <property type="entry name" value="VOC_core"/>
</dbReference>
<organism evidence="3 4">
    <name type="scientific">Collibacillus ludicampi</name>
    <dbReference type="NCBI Taxonomy" id="2771369"/>
    <lineage>
        <taxon>Bacteria</taxon>
        <taxon>Bacillati</taxon>
        <taxon>Bacillota</taxon>
        <taxon>Bacilli</taxon>
        <taxon>Bacillales</taxon>
        <taxon>Alicyclobacillaceae</taxon>
        <taxon>Collibacillus</taxon>
    </lineage>
</organism>
<dbReference type="GO" id="GO:0046872">
    <property type="term" value="F:metal ion binding"/>
    <property type="evidence" value="ECO:0007669"/>
    <property type="project" value="UniProtKB-KW"/>
</dbReference>
<comment type="caution">
    <text evidence="3">The sequence shown here is derived from an EMBL/GenBank/DDBJ whole genome shotgun (WGS) entry which is preliminary data.</text>
</comment>
<keyword evidence="4" id="KW-1185">Reference proteome</keyword>
<gene>
    <name evidence="3" type="ORF">DNHGIG_05280</name>
</gene>
<dbReference type="EMBL" id="BOQE01000001">
    <property type="protein sequence ID" value="GIM44979.1"/>
    <property type="molecule type" value="Genomic_DNA"/>
</dbReference>